<dbReference type="PANTHER" id="PTHR35333:SF3">
    <property type="entry name" value="BETA-LACTAMASE-TYPE TRANSPEPTIDASE FOLD CONTAINING PROTEIN"/>
    <property type="match status" value="1"/>
</dbReference>
<dbReference type="InterPro" id="IPR012338">
    <property type="entry name" value="Beta-lactam/transpept-like"/>
</dbReference>
<feature type="domain" description="Beta-lactamase class A catalytic" evidence="4">
    <location>
        <begin position="51"/>
        <end position="293"/>
    </location>
</feature>
<protein>
    <recommendedName>
        <fullName evidence="3">beta-lactamase</fullName>
        <ecNumber evidence="3">3.5.2.6</ecNumber>
    </recommendedName>
</protein>
<evidence type="ECO:0000259" key="4">
    <source>
        <dbReference type="Pfam" id="PF13354"/>
    </source>
</evidence>
<reference evidence="6" key="1">
    <citation type="submission" date="2014-08" db="EMBL/GenBank/DDBJ databases">
        <authorList>
            <person name="Edwards T."/>
        </authorList>
    </citation>
    <scope>NUCLEOTIDE SEQUENCE [LARGE SCALE GENOMIC DNA]</scope>
</reference>
<proteinExistence type="inferred from homology"/>
<sequence>MATALSINYFKETASPEWFRMVENVTAEISRHSLGAEGYVGVAAWRLDGYGPALLLNADQPFPMASTFKIAVACRILERIATGELGCDHLLEVPDDIRVPCGSVIADRFIHPGIRLSVHNLLQVMLDESDNTATDVLIEACGGVATVTRSLEAWGVVGQRVDRDVRGLLRDFYDLGTEPFMDAWLEAQTRPGHVEKDRSPNLAFEDDLRDVSTPFAMSTLLAELFSDRLPLANLATVLRDIMRACRTSGTRLRGLLPPGTEVIDKTGTLGGVTNDVGLIVLPQGRGEIVISVFIKKGCAPFEQQERVIAEIARTVYDFFLLVS</sequence>
<dbReference type="SUPFAM" id="SSF56601">
    <property type="entry name" value="beta-lactamase/transpeptidase-like"/>
    <property type="match status" value="1"/>
</dbReference>
<dbReference type="PANTHER" id="PTHR35333">
    <property type="entry name" value="BETA-LACTAMASE"/>
    <property type="match status" value="1"/>
</dbReference>
<comment type="catalytic activity">
    <reaction evidence="1">
        <text>a beta-lactam + H2O = a substituted beta-amino acid</text>
        <dbReference type="Rhea" id="RHEA:20401"/>
        <dbReference type="ChEBI" id="CHEBI:15377"/>
        <dbReference type="ChEBI" id="CHEBI:35627"/>
        <dbReference type="ChEBI" id="CHEBI:140347"/>
        <dbReference type="EC" id="3.5.2.6"/>
    </reaction>
</comment>
<dbReference type="GO" id="GO:0046677">
    <property type="term" value="P:response to antibiotic"/>
    <property type="evidence" value="ECO:0007669"/>
    <property type="project" value="InterPro"/>
</dbReference>
<dbReference type="EMBL" id="CCND01000010">
    <property type="protein sequence ID" value="CDX53649.1"/>
    <property type="molecule type" value="Genomic_DNA"/>
</dbReference>
<evidence type="ECO:0000313" key="6">
    <source>
        <dbReference type="Proteomes" id="UP000182888"/>
    </source>
</evidence>
<dbReference type="GO" id="GO:0008800">
    <property type="term" value="F:beta-lactamase activity"/>
    <property type="evidence" value="ECO:0007669"/>
    <property type="project" value="UniProtKB-EC"/>
</dbReference>
<dbReference type="InterPro" id="IPR000871">
    <property type="entry name" value="Beta-lactam_class-A"/>
</dbReference>
<dbReference type="EC" id="3.5.2.6" evidence="3"/>
<dbReference type="Gene3D" id="3.40.710.10">
    <property type="entry name" value="DD-peptidase/beta-lactamase superfamily"/>
    <property type="match status" value="1"/>
</dbReference>
<dbReference type="Proteomes" id="UP000182888">
    <property type="component" value="Unassembled WGS sequence"/>
</dbReference>
<dbReference type="Pfam" id="PF13354">
    <property type="entry name" value="Beta-lactamase2"/>
    <property type="match status" value="1"/>
</dbReference>
<dbReference type="GO" id="GO:0030655">
    <property type="term" value="P:beta-lactam antibiotic catabolic process"/>
    <property type="evidence" value="ECO:0007669"/>
    <property type="project" value="InterPro"/>
</dbReference>
<dbReference type="PRINTS" id="PR00118">
    <property type="entry name" value="BLACTAMASEA"/>
</dbReference>
<dbReference type="AlphaFoldDB" id="A0A0K2VU99"/>
<evidence type="ECO:0000256" key="3">
    <source>
        <dbReference type="ARBA" id="ARBA00012865"/>
    </source>
</evidence>
<gene>
    <name evidence="5" type="ORF">MPL1032_180086</name>
</gene>
<organism evidence="5 6">
    <name type="scientific">Mesorhizobium plurifarium</name>
    <dbReference type="NCBI Taxonomy" id="69974"/>
    <lineage>
        <taxon>Bacteria</taxon>
        <taxon>Pseudomonadati</taxon>
        <taxon>Pseudomonadota</taxon>
        <taxon>Alphaproteobacteria</taxon>
        <taxon>Hyphomicrobiales</taxon>
        <taxon>Phyllobacteriaceae</taxon>
        <taxon>Mesorhizobium</taxon>
    </lineage>
</organism>
<dbReference type="InterPro" id="IPR045155">
    <property type="entry name" value="Beta-lactam_cat"/>
</dbReference>
<accession>A0A0K2VU99</accession>
<evidence type="ECO:0000256" key="2">
    <source>
        <dbReference type="ARBA" id="ARBA00009009"/>
    </source>
</evidence>
<evidence type="ECO:0000256" key="1">
    <source>
        <dbReference type="ARBA" id="ARBA00001526"/>
    </source>
</evidence>
<evidence type="ECO:0000313" key="5">
    <source>
        <dbReference type="EMBL" id="CDX53649.1"/>
    </source>
</evidence>
<name>A0A0K2VU99_MESPL</name>
<comment type="similarity">
    <text evidence="2">Belongs to the class-A beta-lactamase family.</text>
</comment>